<dbReference type="SUPFAM" id="SSF53756">
    <property type="entry name" value="UDP-Glycosyltransferase/glycogen phosphorylase"/>
    <property type="match status" value="1"/>
</dbReference>
<dbReference type="AlphaFoldDB" id="A0A1M6I411"/>
<keyword evidence="2" id="KW-0808">Transferase</keyword>
<dbReference type="RefSeq" id="WP_025830986.1">
    <property type="nucleotide sequence ID" value="NZ_FQZN01000021.1"/>
</dbReference>
<dbReference type="Gene3D" id="3.40.50.2000">
    <property type="entry name" value="Glycogen Phosphorylase B"/>
    <property type="match status" value="2"/>
</dbReference>
<evidence type="ECO:0000259" key="1">
    <source>
        <dbReference type="Pfam" id="PF00534"/>
    </source>
</evidence>
<organism evidence="2 3">
    <name type="scientific">Bacteroides stercorirosoris</name>
    <dbReference type="NCBI Taxonomy" id="871324"/>
    <lineage>
        <taxon>Bacteria</taxon>
        <taxon>Pseudomonadati</taxon>
        <taxon>Bacteroidota</taxon>
        <taxon>Bacteroidia</taxon>
        <taxon>Bacteroidales</taxon>
        <taxon>Bacteroidaceae</taxon>
        <taxon>Bacteroides</taxon>
    </lineage>
</organism>
<accession>A0A1M6I411</accession>
<dbReference type="GeneID" id="92713313"/>
<proteinExistence type="predicted"/>
<protein>
    <submittedName>
        <fullName evidence="2">Glycosyl transferases group 1</fullName>
    </submittedName>
</protein>
<evidence type="ECO:0000313" key="3">
    <source>
        <dbReference type="Proteomes" id="UP000184192"/>
    </source>
</evidence>
<keyword evidence="3" id="KW-1185">Reference proteome</keyword>
<name>A0A1M6I411_9BACE</name>
<sequence>MGKNNIKILSRQTDVSTFYNKASVVLNLSDKRQFVETFGLTALEAMSAGLPVIVPTEGGIAEMVEDGVNGYKVDVQELERIICLIEKTLNDKDHYMRMANESYQASLYFKDDTMIERILTILNE</sequence>
<dbReference type="GO" id="GO:0016757">
    <property type="term" value="F:glycosyltransferase activity"/>
    <property type="evidence" value="ECO:0007669"/>
    <property type="project" value="InterPro"/>
</dbReference>
<dbReference type="InterPro" id="IPR001296">
    <property type="entry name" value="Glyco_trans_1"/>
</dbReference>
<gene>
    <name evidence="2" type="ORF">SAMN05444350_12148</name>
</gene>
<dbReference type="eggNOG" id="COG0438">
    <property type="taxonomic scope" value="Bacteria"/>
</dbReference>
<dbReference type="EMBL" id="FQZN01000021">
    <property type="protein sequence ID" value="SHJ29198.1"/>
    <property type="molecule type" value="Genomic_DNA"/>
</dbReference>
<feature type="domain" description="Glycosyl transferase family 1" evidence="1">
    <location>
        <begin position="3"/>
        <end position="104"/>
    </location>
</feature>
<dbReference type="Proteomes" id="UP000184192">
    <property type="component" value="Unassembled WGS sequence"/>
</dbReference>
<evidence type="ECO:0000313" key="2">
    <source>
        <dbReference type="EMBL" id="SHJ29198.1"/>
    </source>
</evidence>
<dbReference type="PANTHER" id="PTHR12526:SF630">
    <property type="entry name" value="GLYCOSYLTRANSFERASE"/>
    <property type="match status" value="1"/>
</dbReference>
<reference evidence="3" key="1">
    <citation type="submission" date="2016-11" db="EMBL/GenBank/DDBJ databases">
        <authorList>
            <person name="Varghese N."/>
            <person name="Submissions S."/>
        </authorList>
    </citation>
    <scope>NUCLEOTIDE SEQUENCE [LARGE SCALE GENOMIC DNA]</scope>
    <source>
        <strain evidence="3">DSM 26884</strain>
    </source>
</reference>
<dbReference type="Pfam" id="PF00534">
    <property type="entry name" value="Glycos_transf_1"/>
    <property type="match status" value="1"/>
</dbReference>
<dbReference type="PANTHER" id="PTHR12526">
    <property type="entry name" value="GLYCOSYLTRANSFERASE"/>
    <property type="match status" value="1"/>
</dbReference>